<feature type="coiled-coil region" evidence="1">
    <location>
        <begin position="799"/>
        <end position="840"/>
    </location>
</feature>
<dbReference type="SUPFAM" id="SSF54060">
    <property type="entry name" value="His-Me finger endonucleases"/>
    <property type="match status" value="1"/>
</dbReference>
<evidence type="ECO:0000313" key="4">
    <source>
        <dbReference type="Proteomes" id="UP001153636"/>
    </source>
</evidence>
<name>A0A9P0DAB6_9CUCU</name>
<evidence type="ECO:0008006" key="5">
    <source>
        <dbReference type="Google" id="ProtNLM"/>
    </source>
</evidence>
<feature type="compositionally biased region" description="Polar residues" evidence="2">
    <location>
        <begin position="1422"/>
        <end position="1435"/>
    </location>
</feature>
<feature type="region of interest" description="Disordered" evidence="2">
    <location>
        <begin position="1417"/>
        <end position="1436"/>
    </location>
</feature>
<feature type="region of interest" description="Disordered" evidence="2">
    <location>
        <begin position="527"/>
        <end position="565"/>
    </location>
</feature>
<dbReference type="InterPro" id="IPR038563">
    <property type="entry name" value="Endonuclease_7_sf"/>
</dbReference>
<feature type="compositionally biased region" description="Polar residues" evidence="2">
    <location>
        <begin position="687"/>
        <end position="703"/>
    </location>
</feature>
<reference evidence="3" key="1">
    <citation type="submission" date="2022-01" db="EMBL/GenBank/DDBJ databases">
        <authorList>
            <person name="King R."/>
        </authorList>
    </citation>
    <scope>NUCLEOTIDE SEQUENCE</scope>
</reference>
<accession>A0A9P0DAB6</accession>
<dbReference type="GO" id="GO:0071897">
    <property type="term" value="P:DNA biosynthetic process"/>
    <property type="evidence" value="ECO:0007669"/>
    <property type="project" value="UniProtKB-ARBA"/>
</dbReference>
<evidence type="ECO:0000313" key="3">
    <source>
        <dbReference type="EMBL" id="CAH1114849.1"/>
    </source>
</evidence>
<keyword evidence="1" id="KW-0175">Coiled coil</keyword>
<organism evidence="3 4">
    <name type="scientific">Psylliodes chrysocephalus</name>
    <dbReference type="NCBI Taxonomy" id="3402493"/>
    <lineage>
        <taxon>Eukaryota</taxon>
        <taxon>Metazoa</taxon>
        <taxon>Ecdysozoa</taxon>
        <taxon>Arthropoda</taxon>
        <taxon>Hexapoda</taxon>
        <taxon>Insecta</taxon>
        <taxon>Pterygota</taxon>
        <taxon>Neoptera</taxon>
        <taxon>Endopterygota</taxon>
        <taxon>Coleoptera</taxon>
        <taxon>Polyphaga</taxon>
        <taxon>Cucujiformia</taxon>
        <taxon>Chrysomeloidea</taxon>
        <taxon>Chrysomelidae</taxon>
        <taxon>Galerucinae</taxon>
        <taxon>Alticini</taxon>
        <taxon>Psylliodes</taxon>
    </lineage>
</organism>
<dbReference type="InterPro" id="IPR043502">
    <property type="entry name" value="DNA/RNA_pol_sf"/>
</dbReference>
<protein>
    <recommendedName>
        <fullName evidence="5">DNA-directed DNA polymerase</fullName>
    </recommendedName>
</protein>
<gene>
    <name evidence="3" type="ORF">PSYICH_LOCUS14138</name>
</gene>
<dbReference type="Gene3D" id="3.40.1800.10">
    <property type="entry name" value="His-Me finger endonucleases"/>
    <property type="match status" value="1"/>
</dbReference>
<dbReference type="SUPFAM" id="SSF56672">
    <property type="entry name" value="DNA/RNA polymerases"/>
    <property type="match status" value="1"/>
</dbReference>
<dbReference type="PANTHER" id="PTHR31511:SF12">
    <property type="entry name" value="RHO TERMINATION FACTOR N-TERMINAL DOMAIN-CONTAINING PROTEIN"/>
    <property type="match status" value="1"/>
</dbReference>
<evidence type="ECO:0000256" key="2">
    <source>
        <dbReference type="SAM" id="MobiDB-lite"/>
    </source>
</evidence>
<dbReference type="Proteomes" id="UP001153636">
    <property type="component" value="Chromosome 8"/>
</dbReference>
<evidence type="ECO:0000256" key="1">
    <source>
        <dbReference type="SAM" id="Coils"/>
    </source>
</evidence>
<dbReference type="EMBL" id="OV651820">
    <property type="protein sequence ID" value="CAH1114849.1"/>
    <property type="molecule type" value="Genomic_DNA"/>
</dbReference>
<proteinExistence type="predicted"/>
<feature type="compositionally biased region" description="Polar residues" evidence="2">
    <location>
        <begin position="536"/>
        <end position="558"/>
    </location>
</feature>
<dbReference type="PANTHER" id="PTHR31511">
    <property type="entry name" value="PROTEIN CBG23764"/>
    <property type="match status" value="1"/>
</dbReference>
<keyword evidence="4" id="KW-1185">Reference proteome</keyword>
<sequence length="1540" mass="179619">MELSQIPKFEKINQISVNVYALELNETEKKTFYTVVPARLTKNKLEKHVNLLLIQNKYYPKLNDYDAPPVDDVDEEIKYHYCWIKDLSRLVSRQLSKDCKKKLICDRCLNYFSSRDKLAEHEKLCSKLNKYKMSVPQFDFVEFRNFTYQQTTPFVVYADFECQLENFNQPSITKTLKYQKHVAYSAGYYVKCSYDDSLSYFDSYRGEDCMDWFADRMEDVAKFVNSKIKTIVPMIEKPDTCKAKTCHICNKQFSSKDIIVTDHDHFNGSFRGFSHQACNLNFRKLFVVPVVFHNLKKLNETSLPSIQHFYNKLNDEHISAEKYAHAQQIWQKFNIQDLGQYSDLYLKTDILLLADVFEQFRKNCFKTYGLDPAWYYTMPGYTWDCMLKYTRCKLEILKDLDMVMFYESAIRGGISVCSSRYSEANNKYMAEYDSTKPSKFLMYLDVNNLYGKAMCELLPYGGFSWVDNIENFDVMSIPDDSNVGKMNKTEKEEFIKKLRKDKENAYLRNLEKWEEKKKIRVISNVTLRKSNKKTEQGPSQNTDDSRNTQKSGNSLNDNNELKTNDINQNMKILEYKTPDSLPKIKLVTENVNLRKPKTKLIKKQKSKNKAVFTSKPNYNTEKSRLRRARLTQEEKAVIREKDKIRKRECRANKTILKISDMSKKQKKIQRRKWRETKKEYRRKKKSLNSVINTTPPNSDSENSLAEMDENLETPDIDLITSNTNKEEIEIQTSENHKQPPFSTLNTSVSTRSNSLCTPSTSFSTPCAFQKTDSESTNDTPKIKMSYQKINARKHKHNKLRDLYREIERMKHTLAERQKQIEDLKREKLKYKKRLERQEKKKLPNNIITQNRTLENAQDGTEKNQASTLESPNTKIITFLNGRIIPGDVKRELVFGAALKEQIVTNFTKIEPSNKKNKQIARQLLSGNILKKYKLHNKINRILPYRENRNLIKSTKDLKLKRKNRSNAIHQETKNKIRLFFESDRISKMCPGKANFITKKKVKKQKRLLLFSLASCFKKFKFEFPNILIGFTTFYHNKPFWVVQPKTKDRETCACVKHENFKYIVAKLFFEKVTNHQNLEEIAKGNYKLVLHKENESDTINLFQWKSQQQERKIGVLTKLIRTTSKKSLIITKLELMELFLKELPSFKLHSDTMNHQMEFMEKVKSGLVPSEMAIQIDFAENYYAKLETEIQSMHFGASKRQISIHTGVAYFKNHFDENKTISFATLSDNIDHQAPAIWCHMKPVLSILAENIKSTSIKKIYMFSDGPTSQYKNKFNIYLAANNLQKQFPNADVSWNYSASGHGKGPMDGIGGTIKRLADRTVLRGNDITCAGDFINLVRPECKKTYLFEVSSENIQTEKENSLQNKFSPIKKITQAHQITWGKVTNKVSIYTRSLSCYICPFDEECSHFFIDKQPKPGHVDSGTNATPTSSSQIDRTIPNEVENPSIPVVGTWVAVVYGDSWYPGMVSAINENILEVKYLQRQGKSYKWPTRPDIQNVDFKDILYILTRPPKSVSKTRTDLFSIPEEAIIDDLLNKSEDD</sequence>
<dbReference type="InterPro" id="IPR044925">
    <property type="entry name" value="His-Me_finger_sf"/>
</dbReference>
<feature type="compositionally biased region" description="Basic residues" evidence="2">
    <location>
        <begin position="664"/>
        <end position="686"/>
    </location>
</feature>
<feature type="region of interest" description="Disordered" evidence="2">
    <location>
        <begin position="661"/>
        <end position="703"/>
    </location>
</feature>
<dbReference type="OrthoDB" id="6602337at2759"/>